<dbReference type="Proteomes" id="UP000182135">
    <property type="component" value="Unassembled WGS sequence"/>
</dbReference>
<dbReference type="eggNOG" id="COG0457">
    <property type="taxonomic scope" value="Bacteria"/>
</dbReference>
<gene>
    <name evidence="1" type="ORF">SAMN04487885_11188</name>
</gene>
<dbReference type="SUPFAM" id="SSF48452">
    <property type="entry name" value="TPR-like"/>
    <property type="match status" value="1"/>
</dbReference>
<evidence type="ECO:0000313" key="1">
    <source>
        <dbReference type="EMBL" id="SFF81751.1"/>
    </source>
</evidence>
<dbReference type="AlphaFoldDB" id="A0A1I2LXM0"/>
<dbReference type="InterPro" id="IPR011990">
    <property type="entry name" value="TPR-like_helical_dom_sf"/>
</dbReference>
<dbReference type="EMBL" id="FOOE01000011">
    <property type="protein sequence ID" value="SFF81751.1"/>
    <property type="molecule type" value="Genomic_DNA"/>
</dbReference>
<evidence type="ECO:0008006" key="3">
    <source>
        <dbReference type="Google" id="ProtNLM"/>
    </source>
</evidence>
<dbReference type="PROSITE" id="PS51257">
    <property type="entry name" value="PROKAR_LIPOPROTEIN"/>
    <property type="match status" value="1"/>
</dbReference>
<keyword evidence="2" id="KW-1185">Reference proteome</keyword>
<dbReference type="RefSeq" id="WP_027638431.1">
    <property type="nucleotide sequence ID" value="NZ_BAAACD010000016.1"/>
</dbReference>
<protein>
    <recommendedName>
        <fullName evidence="3">Tetratricopeptide repeat-containing protein</fullName>
    </recommendedName>
</protein>
<organism evidence="1 2">
    <name type="scientific">Clostridium cadaveris</name>
    <dbReference type="NCBI Taxonomy" id="1529"/>
    <lineage>
        <taxon>Bacteria</taxon>
        <taxon>Bacillati</taxon>
        <taxon>Bacillota</taxon>
        <taxon>Clostridia</taxon>
        <taxon>Eubacteriales</taxon>
        <taxon>Clostridiaceae</taxon>
        <taxon>Clostridium</taxon>
    </lineage>
</organism>
<name>A0A1I2LXM0_9CLOT</name>
<dbReference type="GeneID" id="90546373"/>
<sequence>MKKLILIIMIVMLMWTATGCSSLYEVPVNLMKTPKLNDNYIKNQKYLTDSELRVLIQSFMPEGYKLLEDNKSMEKQSIYDVDVDGDKKNEYVVLVRNSNKTNVGFFIVKNKYGKWAKVFEWMDEGIGIKTVKAIRGLNDKDVRLLVGNMINSKGPSEYYLFNFEENWDGYYVDLGTWSDLSIVQSTDESINFVVENRDESRILEMYSVSYDGDKFKYNSSADTYQNKINEYKSILEEYDGNESAWYYYIYAKFMAGRYEEALKNMNAYLERDKSRDSVKVNEMKFQLLKAMILSKLDRADEAKEIIDRYEESFKATDVLIDNNVSAYEFYYTAGVVNKALKNTKMANYNFNRALDRLEKTYDKKLAGYQEIVSEVMESLINDAKK</sequence>
<accession>A0A1I2LXM0</accession>
<dbReference type="Gene3D" id="1.25.40.10">
    <property type="entry name" value="Tetratricopeptide repeat domain"/>
    <property type="match status" value="1"/>
</dbReference>
<dbReference type="STRING" id="1529.SAMN04487885_11188"/>
<proteinExistence type="predicted"/>
<dbReference type="OrthoDB" id="1925762at2"/>
<reference evidence="1 2" key="1">
    <citation type="submission" date="2016-10" db="EMBL/GenBank/DDBJ databases">
        <authorList>
            <person name="de Groot N.N."/>
        </authorList>
    </citation>
    <scope>NUCLEOTIDE SEQUENCE [LARGE SCALE GENOMIC DNA]</scope>
    <source>
        <strain evidence="1 2">NLAE-zl-G419</strain>
    </source>
</reference>
<evidence type="ECO:0000313" key="2">
    <source>
        <dbReference type="Proteomes" id="UP000182135"/>
    </source>
</evidence>